<proteinExistence type="predicted"/>
<dbReference type="Proteomes" id="UP000030760">
    <property type="component" value="Unassembled WGS sequence"/>
</dbReference>
<organism evidence="1 2">
    <name type="scientific">Streptomyces bottropensis ATCC 25435</name>
    <dbReference type="NCBI Taxonomy" id="1054862"/>
    <lineage>
        <taxon>Bacteria</taxon>
        <taxon>Bacillati</taxon>
        <taxon>Actinomycetota</taxon>
        <taxon>Actinomycetes</taxon>
        <taxon>Kitasatosporales</taxon>
        <taxon>Streptomycetaceae</taxon>
        <taxon>Streptomyces</taxon>
    </lineage>
</organism>
<protein>
    <submittedName>
        <fullName evidence="1">Uncharacterized protein</fullName>
    </submittedName>
</protein>
<dbReference type="AlphaFoldDB" id="M3F7U9"/>
<sequence>MVAASRVVAASRDGQFLGLGNRFGQSVTLLGTRCRRTLPSSFTGLLWLTVFPRHTDLEFPPTPDESRDQLPRPAEEVRRFMCAATL</sequence>
<evidence type="ECO:0000313" key="1">
    <source>
        <dbReference type="EMBL" id="EMF57718.1"/>
    </source>
</evidence>
<dbReference type="EMBL" id="KB405056">
    <property type="protein sequence ID" value="EMF57718.1"/>
    <property type="molecule type" value="Genomic_DNA"/>
</dbReference>
<name>M3F7U9_9ACTN</name>
<gene>
    <name evidence="1" type="ORF">SBD_0390</name>
</gene>
<reference evidence="2" key="1">
    <citation type="journal article" date="2013" name="Genome Announc.">
        <title>Draft Genome Sequence of Streptomyces bottropensis ATCC 25435, a Bottromycin-Producing Actinomycete.</title>
        <authorList>
            <person name="Zhang H."/>
            <person name="Zhou W."/>
            <person name="Zhuang Y."/>
            <person name="Liang X."/>
            <person name="Liu T."/>
        </authorList>
    </citation>
    <scope>NUCLEOTIDE SEQUENCE [LARGE SCALE GENOMIC DNA]</scope>
    <source>
        <strain evidence="2">ATCC 25435</strain>
    </source>
</reference>
<accession>M3F7U9</accession>
<evidence type="ECO:0000313" key="2">
    <source>
        <dbReference type="Proteomes" id="UP000030760"/>
    </source>
</evidence>